<dbReference type="GO" id="GO:0110050">
    <property type="term" value="F:deaminated glutathione amidase activity"/>
    <property type="evidence" value="ECO:0007669"/>
    <property type="project" value="EnsemblFungi"/>
</dbReference>
<dbReference type="PANTHER" id="PTHR23088:SF27">
    <property type="entry name" value="DEAMINATED GLUTATHIONE AMIDASE"/>
    <property type="match status" value="1"/>
</dbReference>
<reference evidence="3 4" key="1">
    <citation type="submission" date="2016-04" db="EMBL/GenBank/DDBJ databases">
        <title>Evolutionary innovation and constraint leading to complex multicellularity in the Ascomycota.</title>
        <authorList>
            <person name="Cisse O."/>
            <person name="Nguyen A."/>
            <person name="Hewitt D.A."/>
            <person name="Jedd G."/>
            <person name="Stajich J.E."/>
        </authorList>
    </citation>
    <scope>NUCLEOTIDE SEQUENCE [LARGE SCALE GENOMIC DNA]</scope>
    <source>
        <strain evidence="3 4">DAH-3</strain>
    </source>
</reference>
<dbReference type="InterPro" id="IPR045254">
    <property type="entry name" value="Nit1/2_C-N_Hydrolase"/>
</dbReference>
<dbReference type="SUPFAM" id="SSF56317">
    <property type="entry name" value="Carbon-nitrogen hydrolase"/>
    <property type="match status" value="1"/>
</dbReference>
<evidence type="ECO:0000313" key="4">
    <source>
        <dbReference type="Proteomes" id="UP000186594"/>
    </source>
</evidence>
<dbReference type="Proteomes" id="UP000186594">
    <property type="component" value="Unassembled WGS sequence"/>
</dbReference>
<dbReference type="AlphaFoldDB" id="A0A1U7LIR9"/>
<comment type="caution">
    <text evidence="3">The sequence shown here is derived from an EMBL/GenBank/DDBJ whole genome shotgun (WGS) entry which is preliminary data.</text>
</comment>
<name>A0A1U7LIR9_NEOID</name>
<dbReference type="InterPro" id="IPR003010">
    <property type="entry name" value="C-N_Hydrolase"/>
</dbReference>
<evidence type="ECO:0000259" key="2">
    <source>
        <dbReference type="PROSITE" id="PS50263"/>
    </source>
</evidence>
<proteinExistence type="predicted"/>
<feature type="domain" description="CN hydrolase" evidence="2">
    <location>
        <begin position="2"/>
        <end position="259"/>
    </location>
</feature>
<dbReference type="Gene3D" id="3.60.110.10">
    <property type="entry name" value="Carbon-nitrogen hydrolase"/>
    <property type="match status" value="1"/>
</dbReference>
<keyword evidence="1 3" id="KW-0378">Hydrolase</keyword>
<dbReference type="GO" id="GO:0043605">
    <property type="term" value="P:amide catabolic process"/>
    <property type="evidence" value="ECO:0007669"/>
    <property type="project" value="EnsemblFungi"/>
</dbReference>
<dbReference type="InterPro" id="IPR001110">
    <property type="entry name" value="UPF0012_CS"/>
</dbReference>
<evidence type="ECO:0000256" key="1">
    <source>
        <dbReference type="ARBA" id="ARBA00022801"/>
    </source>
</evidence>
<dbReference type="OMA" id="MRVAVCQ"/>
<gene>
    <name evidence="3" type="ORF">NEOLI_001768</name>
</gene>
<dbReference type="EMBL" id="LXFE01003343">
    <property type="protein sequence ID" value="OLL22421.1"/>
    <property type="molecule type" value="Genomic_DNA"/>
</dbReference>
<evidence type="ECO:0000313" key="3">
    <source>
        <dbReference type="EMBL" id="OLL22421.1"/>
    </source>
</evidence>
<accession>A0A1U7LIR9</accession>
<protein>
    <submittedName>
        <fullName evidence="3">Putative hydrolase nit2</fullName>
    </submittedName>
</protein>
<organism evidence="3 4">
    <name type="scientific">Neolecta irregularis (strain DAH-3)</name>
    <dbReference type="NCBI Taxonomy" id="1198029"/>
    <lineage>
        <taxon>Eukaryota</taxon>
        <taxon>Fungi</taxon>
        <taxon>Dikarya</taxon>
        <taxon>Ascomycota</taxon>
        <taxon>Taphrinomycotina</taxon>
        <taxon>Neolectales</taxon>
        <taxon>Neolectaceae</taxon>
        <taxon>Neolecta</taxon>
    </lineage>
</organism>
<dbReference type="InterPro" id="IPR036526">
    <property type="entry name" value="C-N_Hydrolase_sf"/>
</dbReference>
<sequence length="264" mass="29048">MVLAAVGQFCAISRISANLLACKDIIEKASKAGAKVVFLPEASDFICTRGIDESLQLVASNEHQLFVSGMREIARETMTSLSVGIHELSKTPGKLVNTSLYIDQTGDITYRYHKLHLFDVNIANGPVLKESDSVEHGKSVLPPFKSPIGRLGMAICYDIRFPEMSLRLRSLGADVISFPSAFTIKTGTAHWEPLLRARAIDSQCWIMAAAQIGWHDGDRKRGSWGHAMIVDPWGTVVAQCPEINEPCFSIANINHDITSRVRKV</sequence>
<keyword evidence="4" id="KW-1185">Reference proteome</keyword>
<dbReference type="PROSITE" id="PS50263">
    <property type="entry name" value="CN_HYDROLASE"/>
    <property type="match status" value="1"/>
</dbReference>
<dbReference type="PANTHER" id="PTHR23088">
    <property type="entry name" value="NITRILASE-RELATED"/>
    <property type="match status" value="1"/>
</dbReference>
<dbReference type="Pfam" id="PF00795">
    <property type="entry name" value="CN_hydrolase"/>
    <property type="match status" value="1"/>
</dbReference>
<dbReference type="OrthoDB" id="10250282at2759"/>
<dbReference type="STRING" id="1198029.A0A1U7LIR9"/>
<dbReference type="PROSITE" id="PS01227">
    <property type="entry name" value="UPF0012"/>
    <property type="match status" value="1"/>
</dbReference>
<dbReference type="CDD" id="cd07572">
    <property type="entry name" value="nit"/>
    <property type="match status" value="1"/>
</dbReference>